<dbReference type="Gene3D" id="3.30.420.10">
    <property type="entry name" value="Ribonuclease H-like superfamily/Ribonuclease H"/>
    <property type="match status" value="1"/>
</dbReference>
<dbReference type="GO" id="GO:0003676">
    <property type="term" value="F:nucleic acid binding"/>
    <property type="evidence" value="ECO:0007669"/>
    <property type="project" value="InterPro"/>
</dbReference>
<proteinExistence type="predicted"/>
<dbReference type="OrthoDB" id="8122262at2759"/>
<evidence type="ECO:0000313" key="1">
    <source>
        <dbReference type="EMBL" id="GFR11152.1"/>
    </source>
</evidence>
<dbReference type="Proteomes" id="UP000887116">
    <property type="component" value="Unassembled WGS sequence"/>
</dbReference>
<name>A0A8X6LJY4_TRICU</name>
<gene>
    <name evidence="1" type="primary">B7P43_G00613</name>
    <name evidence="1" type="ORF">TNCT_583921</name>
</gene>
<dbReference type="InterPro" id="IPR036397">
    <property type="entry name" value="RNaseH_sf"/>
</dbReference>
<sequence>MNYLNTGLGKNDLDLIPWPPISPHLIPCSIFLGGTLRTLFTNPPLPQSFVELKERISAALQTIDRTRIQNVWNELDYRLNKCPIQGVQTW</sequence>
<dbReference type="AlphaFoldDB" id="A0A8X6LJY4"/>
<evidence type="ECO:0000313" key="2">
    <source>
        <dbReference type="Proteomes" id="UP000887116"/>
    </source>
</evidence>
<accession>A0A8X6LJY4</accession>
<reference evidence="1" key="1">
    <citation type="submission" date="2020-07" db="EMBL/GenBank/DDBJ databases">
        <title>Multicomponent nature underlies the extraordinary mechanical properties of spider dragline silk.</title>
        <authorList>
            <person name="Kono N."/>
            <person name="Nakamura H."/>
            <person name="Mori M."/>
            <person name="Yoshida Y."/>
            <person name="Ohtoshi R."/>
            <person name="Malay A.D."/>
            <person name="Moran D.A.P."/>
            <person name="Tomita M."/>
            <person name="Numata K."/>
            <person name="Arakawa K."/>
        </authorList>
    </citation>
    <scope>NUCLEOTIDE SEQUENCE</scope>
</reference>
<organism evidence="1 2">
    <name type="scientific">Trichonephila clavata</name>
    <name type="common">Joro spider</name>
    <name type="synonym">Nephila clavata</name>
    <dbReference type="NCBI Taxonomy" id="2740835"/>
    <lineage>
        <taxon>Eukaryota</taxon>
        <taxon>Metazoa</taxon>
        <taxon>Ecdysozoa</taxon>
        <taxon>Arthropoda</taxon>
        <taxon>Chelicerata</taxon>
        <taxon>Arachnida</taxon>
        <taxon>Araneae</taxon>
        <taxon>Araneomorphae</taxon>
        <taxon>Entelegynae</taxon>
        <taxon>Araneoidea</taxon>
        <taxon>Nephilidae</taxon>
        <taxon>Trichonephila</taxon>
    </lineage>
</organism>
<dbReference type="EMBL" id="BMAO01016792">
    <property type="protein sequence ID" value="GFR11152.1"/>
    <property type="molecule type" value="Genomic_DNA"/>
</dbReference>
<comment type="caution">
    <text evidence="1">The sequence shown here is derived from an EMBL/GenBank/DDBJ whole genome shotgun (WGS) entry which is preliminary data.</text>
</comment>
<protein>
    <submittedName>
        <fullName evidence="1">DUF4817 domain-containing protein</fullName>
    </submittedName>
</protein>
<keyword evidence="2" id="KW-1185">Reference proteome</keyword>